<gene>
    <name evidence="6" type="primary">gap</name>
    <name evidence="6" type="ORF">P0082_00210</name>
</gene>
<dbReference type="PRINTS" id="PR00078">
    <property type="entry name" value="G3PDHDRGNASE"/>
</dbReference>
<organism evidence="6 7">
    <name type="scientific">Candidatus Haliotispira prima</name>
    <dbReference type="NCBI Taxonomy" id="3034016"/>
    <lineage>
        <taxon>Bacteria</taxon>
        <taxon>Pseudomonadati</taxon>
        <taxon>Spirochaetota</taxon>
        <taxon>Spirochaetia</taxon>
        <taxon>Spirochaetales</taxon>
        <taxon>Spirochaetaceae</taxon>
        <taxon>Candidatus Haliotispira</taxon>
    </lineage>
</organism>
<dbReference type="CDD" id="cd05214">
    <property type="entry name" value="GAPDH_I_N"/>
    <property type="match status" value="1"/>
</dbReference>
<dbReference type="PIRSF" id="PIRSF000149">
    <property type="entry name" value="GAP_DH"/>
    <property type="match status" value="1"/>
</dbReference>
<dbReference type="InterPro" id="IPR020830">
    <property type="entry name" value="GlycerAld_3-P_DH_AS"/>
</dbReference>
<protein>
    <recommendedName>
        <fullName evidence="4">Glyceraldehyde-3-phosphate dehydrogenase</fullName>
        <ecNumber evidence="4">1.2.1.-</ecNumber>
    </recommendedName>
</protein>
<dbReference type="InterPro" id="IPR036291">
    <property type="entry name" value="NAD(P)-bd_dom_sf"/>
</dbReference>
<dbReference type="PROSITE" id="PS00071">
    <property type="entry name" value="GAPDH"/>
    <property type="match status" value="1"/>
</dbReference>
<dbReference type="Proteomes" id="UP001228690">
    <property type="component" value="Chromosome"/>
</dbReference>
<reference evidence="6 7" key="1">
    <citation type="submission" date="2023-04" db="EMBL/GenBank/DDBJ databases">
        <title>Spirochaete genome identified in red abalone sample constitutes a novel genus.</title>
        <authorList>
            <person name="Sharma S.P."/>
            <person name="Purcell C.M."/>
            <person name="Hyde J.R."/>
            <person name="Severin A.J."/>
        </authorList>
    </citation>
    <scope>NUCLEOTIDE SEQUENCE [LARGE SCALE GENOMIC DNA]</scope>
    <source>
        <strain evidence="6 7">SP-2023</strain>
    </source>
</reference>
<dbReference type="InterPro" id="IPR020829">
    <property type="entry name" value="GlycerAld_3-P_DH_cat"/>
</dbReference>
<dbReference type="Gene3D" id="3.30.360.10">
    <property type="entry name" value="Dihydrodipicolinate Reductase, domain 2"/>
    <property type="match status" value="1"/>
</dbReference>
<keyword evidence="2 4" id="KW-0560">Oxidoreductase</keyword>
<dbReference type="InterPro" id="IPR020831">
    <property type="entry name" value="GlycerAld/Erythrose_P_DH"/>
</dbReference>
<dbReference type="SMART" id="SM00846">
    <property type="entry name" value="Gp_dh_N"/>
    <property type="match status" value="1"/>
</dbReference>
<comment type="similarity">
    <text evidence="1 3">Belongs to the glyceraldehyde-3-phosphate dehydrogenase family.</text>
</comment>
<dbReference type="InterPro" id="IPR006424">
    <property type="entry name" value="Glyceraldehyde-3-P_DH_1"/>
</dbReference>
<name>A0ABY8MJC5_9SPIO</name>
<evidence type="ECO:0000256" key="2">
    <source>
        <dbReference type="ARBA" id="ARBA00023002"/>
    </source>
</evidence>
<accession>A0ABY8MJC5</accession>
<dbReference type="InterPro" id="IPR020828">
    <property type="entry name" value="GlycerAld_3-P_DH_NAD(P)-bd"/>
</dbReference>
<dbReference type="Pfam" id="PF00044">
    <property type="entry name" value="Gp_dh_N"/>
    <property type="match status" value="1"/>
</dbReference>
<sequence length="332" mass="35708">MKIAINGFGRIGRAVFKIALDRGIEVVAINDLTDVKTLAHLLKYDSAYGVYGKNIEAKDGEIVVDGKGVKVLAERSPKNLPWRSLGVDIAIESTGIFRKASGDKGGYKDHIEAGAKKVILTVPAADTIDQTIVMGVNDSSIDLKKTAFSNASCTTNCLAPVSKVLHDQFGIKHGLMNTIHSYTNDQALLDQPHADLRRARSAALSIIPTSTGAAKAISHVIPELEGKMHGFAMRIPTPTGSVVDLTVQLEKDPSVEELNAAVKAAADGPMKGILKYETDPIVSRDVVGNTHSSIFDAELTLKKGVGFFKVISWYDNEWGYSNRVVDLALKLA</sequence>
<dbReference type="CDD" id="cd18126">
    <property type="entry name" value="GAPDH_I_C"/>
    <property type="match status" value="1"/>
</dbReference>
<evidence type="ECO:0000256" key="3">
    <source>
        <dbReference type="RuleBase" id="RU000397"/>
    </source>
</evidence>
<evidence type="ECO:0000313" key="6">
    <source>
        <dbReference type="EMBL" id="WGK69313.1"/>
    </source>
</evidence>
<evidence type="ECO:0000256" key="1">
    <source>
        <dbReference type="ARBA" id="ARBA00007406"/>
    </source>
</evidence>
<dbReference type="Gene3D" id="3.40.50.720">
    <property type="entry name" value="NAD(P)-binding Rossmann-like Domain"/>
    <property type="match status" value="1"/>
</dbReference>
<evidence type="ECO:0000313" key="7">
    <source>
        <dbReference type="Proteomes" id="UP001228690"/>
    </source>
</evidence>
<proteinExistence type="inferred from homology"/>
<keyword evidence="7" id="KW-1185">Reference proteome</keyword>
<evidence type="ECO:0000259" key="5">
    <source>
        <dbReference type="SMART" id="SM00846"/>
    </source>
</evidence>
<dbReference type="EMBL" id="CP123443">
    <property type="protein sequence ID" value="WGK69313.1"/>
    <property type="molecule type" value="Genomic_DNA"/>
</dbReference>
<dbReference type="RefSeq" id="WP_326927495.1">
    <property type="nucleotide sequence ID" value="NZ_CP123443.1"/>
</dbReference>
<feature type="domain" description="Glyceraldehyde 3-phosphate dehydrogenase NAD(P) binding" evidence="5">
    <location>
        <begin position="1"/>
        <end position="153"/>
    </location>
</feature>
<dbReference type="PANTHER" id="PTHR43148">
    <property type="entry name" value="GLYCERALDEHYDE-3-PHOSPHATE DEHYDROGENASE 2"/>
    <property type="match status" value="1"/>
</dbReference>
<dbReference type="EC" id="1.2.1.-" evidence="4"/>
<dbReference type="SUPFAM" id="SSF55347">
    <property type="entry name" value="Glyceraldehyde-3-phosphate dehydrogenase-like, C-terminal domain"/>
    <property type="match status" value="1"/>
</dbReference>
<dbReference type="SUPFAM" id="SSF51735">
    <property type="entry name" value="NAD(P)-binding Rossmann-fold domains"/>
    <property type="match status" value="1"/>
</dbReference>
<dbReference type="NCBIfam" id="TIGR01534">
    <property type="entry name" value="GAPDH-I"/>
    <property type="match status" value="1"/>
</dbReference>
<dbReference type="Pfam" id="PF02800">
    <property type="entry name" value="Gp_dh_C"/>
    <property type="match status" value="1"/>
</dbReference>
<evidence type="ECO:0000256" key="4">
    <source>
        <dbReference type="RuleBase" id="RU361160"/>
    </source>
</evidence>